<dbReference type="PROSITE" id="PS50987">
    <property type="entry name" value="HTH_ARSR_2"/>
    <property type="match status" value="1"/>
</dbReference>
<dbReference type="EMBL" id="JBHSLW010000076">
    <property type="protein sequence ID" value="MFC5423436.1"/>
    <property type="molecule type" value="Genomic_DNA"/>
</dbReference>
<proteinExistence type="predicted"/>
<organism evidence="5 6">
    <name type="scientific">Bosea eneae</name>
    <dbReference type="NCBI Taxonomy" id="151454"/>
    <lineage>
        <taxon>Bacteria</taxon>
        <taxon>Pseudomonadati</taxon>
        <taxon>Pseudomonadota</taxon>
        <taxon>Alphaproteobacteria</taxon>
        <taxon>Hyphomicrobiales</taxon>
        <taxon>Boseaceae</taxon>
        <taxon>Bosea</taxon>
    </lineage>
</organism>
<dbReference type="Gene3D" id="1.10.10.10">
    <property type="entry name" value="Winged helix-like DNA-binding domain superfamily/Winged helix DNA-binding domain"/>
    <property type="match status" value="1"/>
</dbReference>
<dbReference type="PANTHER" id="PTHR33154:SF33">
    <property type="entry name" value="TRANSCRIPTIONAL REPRESSOR SDPR"/>
    <property type="match status" value="1"/>
</dbReference>
<evidence type="ECO:0000256" key="2">
    <source>
        <dbReference type="ARBA" id="ARBA00023125"/>
    </source>
</evidence>
<evidence type="ECO:0000256" key="1">
    <source>
        <dbReference type="ARBA" id="ARBA00023015"/>
    </source>
</evidence>
<keyword evidence="3" id="KW-0804">Transcription</keyword>
<gene>
    <name evidence="5" type="ORF">ACFPOB_28225</name>
</gene>
<dbReference type="CDD" id="cd00090">
    <property type="entry name" value="HTH_ARSR"/>
    <property type="match status" value="1"/>
</dbReference>
<dbReference type="SMART" id="SM00418">
    <property type="entry name" value="HTH_ARSR"/>
    <property type="match status" value="1"/>
</dbReference>
<evidence type="ECO:0000313" key="5">
    <source>
        <dbReference type="EMBL" id="MFC5423436.1"/>
    </source>
</evidence>
<dbReference type="InterPro" id="IPR001845">
    <property type="entry name" value="HTH_ArsR_DNA-bd_dom"/>
</dbReference>
<protein>
    <submittedName>
        <fullName evidence="5">ArsR/SmtB family transcription factor</fullName>
    </submittedName>
</protein>
<dbReference type="InterPro" id="IPR036390">
    <property type="entry name" value="WH_DNA-bd_sf"/>
</dbReference>
<keyword evidence="6" id="KW-1185">Reference proteome</keyword>
<evidence type="ECO:0000259" key="4">
    <source>
        <dbReference type="PROSITE" id="PS50987"/>
    </source>
</evidence>
<dbReference type="Proteomes" id="UP001596053">
    <property type="component" value="Unassembled WGS sequence"/>
</dbReference>
<keyword evidence="2" id="KW-0238">DNA-binding</keyword>
<dbReference type="Pfam" id="PF01022">
    <property type="entry name" value="HTH_5"/>
    <property type="match status" value="1"/>
</dbReference>
<feature type="domain" description="HTH arsR-type" evidence="4">
    <location>
        <begin position="1"/>
        <end position="100"/>
    </location>
</feature>
<dbReference type="PANTHER" id="PTHR33154">
    <property type="entry name" value="TRANSCRIPTIONAL REGULATOR, ARSR FAMILY"/>
    <property type="match status" value="1"/>
</dbReference>
<accession>A0ABW0IYP3</accession>
<reference evidence="6" key="1">
    <citation type="journal article" date="2019" name="Int. J. Syst. Evol. Microbiol.">
        <title>The Global Catalogue of Microorganisms (GCM) 10K type strain sequencing project: providing services to taxonomists for standard genome sequencing and annotation.</title>
        <authorList>
            <consortium name="The Broad Institute Genomics Platform"/>
            <consortium name="The Broad Institute Genome Sequencing Center for Infectious Disease"/>
            <person name="Wu L."/>
            <person name="Ma J."/>
        </authorList>
    </citation>
    <scope>NUCLEOTIDE SEQUENCE [LARGE SCALE GENOMIC DNA]</scope>
    <source>
        <strain evidence="6">NCAIM B.01391</strain>
    </source>
</reference>
<evidence type="ECO:0000313" key="6">
    <source>
        <dbReference type="Proteomes" id="UP001596053"/>
    </source>
</evidence>
<comment type="caution">
    <text evidence="5">The sequence shown here is derived from an EMBL/GenBank/DDBJ whole genome shotgun (WGS) entry which is preliminary data.</text>
</comment>
<dbReference type="SUPFAM" id="SSF46785">
    <property type="entry name" value="Winged helix' DNA-binding domain"/>
    <property type="match status" value="1"/>
</dbReference>
<keyword evidence="1" id="KW-0805">Transcription regulation</keyword>
<sequence length="100" mass="11159">MDPLIAFKALANPVRLRILTGLKEPARHFPPQDEGDIELDGVCVSSIQEGIGLSQSTTSDYLGILHKAGLVTMKRRGQWTYYKRDEDGISKLAETMRTKL</sequence>
<name>A0ABW0IYP3_9HYPH</name>
<evidence type="ECO:0000256" key="3">
    <source>
        <dbReference type="ARBA" id="ARBA00023163"/>
    </source>
</evidence>
<dbReference type="InterPro" id="IPR051081">
    <property type="entry name" value="HTH_MetalResp_TranReg"/>
</dbReference>
<dbReference type="RefSeq" id="WP_377801581.1">
    <property type="nucleotide sequence ID" value="NZ_JBHSLW010000076.1"/>
</dbReference>
<dbReference type="InterPro" id="IPR011991">
    <property type="entry name" value="ArsR-like_HTH"/>
</dbReference>
<dbReference type="InterPro" id="IPR036388">
    <property type="entry name" value="WH-like_DNA-bd_sf"/>
</dbReference>